<evidence type="ECO:0000313" key="4">
    <source>
        <dbReference type="Proteomes" id="UP000292274"/>
    </source>
</evidence>
<name>A0A4R0GF60_9ACTN</name>
<feature type="signal peptide" evidence="2">
    <location>
        <begin position="1"/>
        <end position="41"/>
    </location>
</feature>
<comment type="caution">
    <text evidence="3">The sequence shown here is derived from an EMBL/GenBank/DDBJ whole genome shotgun (WGS) entry which is preliminary data.</text>
</comment>
<evidence type="ECO:0000256" key="2">
    <source>
        <dbReference type="SAM" id="SignalP"/>
    </source>
</evidence>
<dbReference type="RefSeq" id="WP_131304708.1">
    <property type="nucleotide sequence ID" value="NZ_SJJR01000011.1"/>
</dbReference>
<feature type="region of interest" description="Disordered" evidence="1">
    <location>
        <begin position="59"/>
        <end position="140"/>
    </location>
</feature>
<dbReference type="EMBL" id="SJJR01000011">
    <property type="protein sequence ID" value="TCB95900.1"/>
    <property type="molecule type" value="Genomic_DNA"/>
</dbReference>
<gene>
    <name evidence="3" type="ORF">E0H26_17155</name>
</gene>
<organism evidence="3 4">
    <name type="scientific">Micromonospora zingiberis</name>
    <dbReference type="NCBI Taxonomy" id="2053011"/>
    <lineage>
        <taxon>Bacteria</taxon>
        <taxon>Bacillati</taxon>
        <taxon>Actinomycetota</taxon>
        <taxon>Actinomycetes</taxon>
        <taxon>Micromonosporales</taxon>
        <taxon>Micromonosporaceae</taxon>
        <taxon>Micromonospora</taxon>
    </lineage>
</organism>
<dbReference type="Proteomes" id="UP000292274">
    <property type="component" value="Unassembled WGS sequence"/>
</dbReference>
<dbReference type="OrthoDB" id="3404671at2"/>
<evidence type="ECO:0000313" key="3">
    <source>
        <dbReference type="EMBL" id="TCB95900.1"/>
    </source>
</evidence>
<protein>
    <submittedName>
        <fullName evidence="3">Uncharacterized protein</fullName>
    </submittedName>
</protein>
<reference evidence="3 4" key="1">
    <citation type="submission" date="2019-02" db="EMBL/GenBank/DDBJ databases">
        <title>Jishengella sp. nov., isolated from a root of Zingiber montanum.</title>
        <authorList>
            <person name="Kuncharoen N."/>
            <person name="Kudo T."/>
            <person name="Masahiro Y."/>
            <person name="Ohkuma M."/>
            <person name="Tanasupawat S."/>
        </authorList>
    </citation>
    <scope>NUCLEOTIDE SEQUENCE [LARGE SCALE GENOMIC DNA]</scope>
    <source>
        <strain evidence="3 4">PLAI 1-1</strain>
    </source>
</reference>
<feature type="chain" id="PRO_5020914325" evidence="2">
    <location>
        <begin position="42"/>
        <end position="140"/>
    </location>
</feature>
<sequence length="140" mass="14098">MPPVVPARPLWWLARWAARLLTGFAVAAAFTLGAWALPAHATPTGDVDPAALARQLTAVSSAQPATGAVGPQASHGWAAIQSAGDPQGLSDEGRDPGGWPVPVSPARPQQGADPAITGDDAAHPATATPGVRTARAPPRS</sequence>
<evidence type="ECO:0000256" key="1">
    <source>
        <dbReference type="SAM" id="MobiDB-lite"/>
    </source>
</evidence>
<proteinExistence type="predicted"/>
<keyword evidence="2" id="KW-0732">Signal</keyword>
<dbReference type="AlphaFoldDB" id="A0A4R0GF60"/>
<keyword evidence="4" id="KW-1185">Reference proteome</keyword>
<accession>A0A4R0GF60</accession>